<sequence length="114" mass="12364">MPFFIGEHLPATVPAANHSIHPSSSSPNQHRRSCLRSCAANNGGADSADHQKKQWPLSGCHNCITREGKLVHSHDRYDRLLQSSGQVSVSATTAILAPKSKLHSSSSILDRDEK</sequence>
<proteinExistence type="predicted"/>
<dbReference type="AlphaFoldDB" id="A0AAD3RYR0"/>
<organism evidence="2 3">
    <name type="scientific">Nepenthes gracilis</name>
    <name type="common">Slender pitcher plant</name>
    <dbReference type="NCBI Taxonomy" id="150966"/>
    <lineage>
        <taxon>Eukaryota</taxon>
        <taxon>Viridiplantae</taxon>
        <taxon>Streptophyta</taxon>
        <taxon>Embryophyta</taxon>
        <taxon>Tracheophyta</taxon>
        <taxon>Spermatophyta</taxon>
        <taxon>Magnoliopsida</taxon>
        <taxon>eudicotyledons</taxon>
        <taxon>Gunneridae</taxon>
        <taxon>Pentapetalae</taxon>
        <taxon>Caryophyllales</taxon>
        <taxon>Nepenthaceae</taxon>
        <taxon>Nepenthes</taxon>
    </lineage>
</organism>
<gene>
    <name evidence="2" type="ORF">Nepgr_003015</name>
</gene>
<evidence type="ECO:0000313" key="3">
    <source>
        <dbReference type="Proteomes" id="UP001279734"/>
    </source>
</evidence>
<accession>A0AAD3RYR0</accession>
<evidence type="ECO:0000313" key="2">
    <source>
        <dbReference type="EMBL" id="GMH01176.1"/>
    </source>
</evidence>
<comment type="caution">
    <text evidence="2">The sequence shown here is derived from an EMBL/GenBank/DDBJ whole genome shotgun (WGS) entry which is preliminary data.</text>
</comment>
<feature type="region of interest" description="Disordered" evidence="1">
    <location>
        <begin position="15"/>
        <end position="34"/>
    </location>
</feature>
<dbReference type="EMBL" id="BSYO01000002">
    <property type="protein sequence ID" value="GMH01176.1"/>
    <property type="molecule type" value="Genomic_DNA"/>
</dbReference>
<evidence type="ECO:0000256" key="1">
    <source>
        <dbReference type="SAM" id="MobiDB-lite"/>
    </source>
</evidence>
<name>A0AAD3RYR0_NEPGR</name>
<protein>
    <submittedName>
        <fullName evidence="2">Uncharacterized protein</fullName>
    </submittedName>
</protein>
<dbReference type="Proteomes" id="UP001279734">
    <property type="component" value="Unassembled WGS sequence"/>
</dbReference>
<keyword evidence="3" id="KW-1185">Reference proteome</keyword>
<feature type="compositionally biased region" description="Low complexity" evidence="1">
    <location>
        <begin position="15"/>
        <end position="28"/>
    </location>
</feature>
<reference evidence="2" key="1">
    <citation type="submission" date="2023-05" db="EMBL/GenBank/DDBJ databases">
        <title>Nepenthes gracilis genome sequencing.</title>
        <authorList>
            <person name="Fukushima K."/>
        </authorList>
    </citation>
    <scope>NUCLEOTIDE SEQUENCE</scope>
    <source>
        <strain evidence="2">SING2019-196</strain>
    </source>
</reference>